<dbReference type="Gene3D" id="3.40.50.720">
    <property type="entry name" value="NAD(P)-binding Rossmann-like Domain"/>
    <property type="match status" value="1"/>
</dbReference>
<evidence type="ECO:0000313" key="2">
    <source>
        <dbReference type="EMBL" id="KAE8385318.1"/>
    </source>
</evidence>
<dbReference type="InterPro" id="IPR036291">
    <property type="entry name" value="NAD(P)-bd_dom_sf"/>
</dbReference>
<organism evidence="2">
    <name type="scientific">Petromyces alliaceus</name>
    <name type="common">Aspergillus alliaceus</name>
    <dbReference type="NCBI Taxonomy" id="209559"/>
    <lineage>
        <taxon>Eukaryota</taxon>
        <taxon>Fungi</taxon>
        <taxon>Dikarya</taxon>
        <taxon>Ascomycota</taxon>
        <taxon>Pezizomycotina</taxon>
        <taxon>Eurotiomycetes</taxon>
        <taxon>Eurotiomycetidae</taxon>
        <taxon>Eurotiales</taxon>
        <taxon>Aspergillaceae</taxon>
        <taxon>Aspergillus</taxon>
        <taxon>Aspergillus subgen. Circumdati</taxon>
    </lineage>
</organism>
<keyword evidence="1" id="KW-0560">Oxidoreductase</keyword>
<dbReference type="Proteomes" id="UP000326877">
    <property type="component" value="Unassembled WGS sequence"/>
</dbReference>
<evidence type="ECO:0000256" key="1">
    <source>
        <dbReference type="ARBA" id="ARBA00023002"/>
    </source>
</evidence>
<dbReference type="OrthoDB" id="1274115at2759"/>
<name>A0A5N7BUP1_PETAA</name>
<reference evidence="2" key="1">
    <citation type="submission" date="2019-04" db="EMBL/GenBank/DDBJ databases">
        <title>Friends and foes A comparative genomics studyof 23 Aspergillus species from section Flavi.</title>
        <authorList>
            <consortium name="DOE Joint Genome Institute"/>
            <person name="Kjaerbolling I."/>
            <person name="Vesth T."/>
            <person name="Frisvad J.C."/>
            <person name="Nybo J.L."/>
            <person name="Theobald S."/>
            <person name="Kildgaard S."/>
            <person name="Isbrandt T."/>
            <person name="Kuo A."/>
            <person name="Sato A."/>
            <person name="Lyhne E.K."/>
            <person name="Kogle M.E."/>
            <person name="Wiebenga A."/>
            <person name="Kun R.S."/>
            <person name="Lubbers R.J."/>
            <person name="Makela M.R."/>
            <person name="Barry K."/>
            <person name="Chovatia M."/>
            <person name="Clum A."/>
            <person name="Daum C."/>
            <person name="Haridas S."/>
            <person name="He G."/>
            <person name="LaButti K."/>
            <person name="Lipzen A."/>
            <person name="Mondo S."/>
            <person name="Riley R."/>
            <person name="Salamov A."/>
            <person name="Simmons B.A."/>
            <person name="Magnuson J.K."/>
            <person name="Henrissat B."/>
            <person name="Mortensen U.H."/>
            <person name="Larsen T.O."/>
            <person name="Devries R.P."/>
            <person name="Grigoriev I.V."/>
            <person name="Machida M."/>
            <person name="Baker S.E."/>
            <person name="Andersen M.R."/>
        </authorList>
    </citation>
    <scope>NUCLEOTIDE SEQUENCE [LARGE SCALE GENOMIC DNA]</scope>
    <source>
        <strain evidence="2">IBT 14317</strain>
    </source>
</reference>
<gene>
    <name evidence="2" type="ORF">BDV23DRAFT_19799</name>
</gene>
<dbReference type="AlphaFoldDB" id="A0A5N7BUP1"/>
<dbReference type="EMBL" id="ML735338">
    <property type="protein sequence ID" value="KAE8385318.1"/>
    <property type="molecule type" value="Genomic_DNA"/>
</dbReference>
<dbReference type="PANTHER" id="PTHR43658">
    <property type="entry name" value="SHORT-CHAIN DEHYDROGENASE/REDUCTASE"/>
    <property type="match status" value="1"/>
</dbReference>
<protein>
    <recommendedName>
        <fullName evidence="3">NAD(P)-binding protein</fullName>
    </recommendedName>
</protein>
<evidence type="ECO:0008006" key="3">
    <source>
        <dbReference type="Google" id="ProtNLM"/>
    </source>
</evidence>
<dbReference type="SUPFAM" id="SSF51735">
    <property type="entry name" value="NAD(P)-binding Rossmann-fold domains"/>
    <property type="match status" value="1"/>
</dbReference>
<accession>A0A5N7BUP1</accession>
<dbReference type="InterPro" id="IPR002347">
    <property type="entry name" value="SDR_fam"/>
</dbReference>
<proteinExistence type="predicted"/>
<dbReference type="Pfam" id="PF00106">
    <property type="entry name" value="adh_short"/>
    <property type="match status" value="1"/>
</dbReference>
<dbReference type="PANTHER" id="PTHR43658:SF8">
    <property type="entry name" value="17-BETA-HYDROXYSTEROID DEHYDROGENASE 14-RELATED"/>
    <property type="match status" value="1"/>
</dbReference>
<sequence>MREQDRTFIVSGGSSGLGRATAGAFARIGAYVAIFDIAEPADAIVEELPADRVKFYEGNIISTSNVEGSVQDVIEWSNETHAPLGGICCAGMLSPGKIIRSSFEPLALSTIRNAINISLVGTIDLVRQVVTRITRLLELVDLRTKANVGCSSWYLPLQSTMGNLVK</sequence>
<dbReference type="GO" id="GO:0016491">
    <property type="term" value="F:oxidoreductase activity"/>
    <property type="evidence" value="ECO:0007669"/>
    <property type="project" value="UniProtKB-KW"/>
</dbReference>